<feature type="domain" description="Inositol polyphosphate-related phosphatase" evidence="2">
    <location>
        <begin position="215"/>
        <end position="369"/>
    </location>
</feature>
<dbReference type="SUPFAM" id="SSF56219">
    <property type="entry name" value="DNase I-like"/>
    <property type="match status" value="1"/>
</dbReference>
<accession>A0A6A1Z704</accession>
<reference evidence="3 4" key="1">
    <citation type="submission" date="2019-09" db="EMBL/GenBank/DDBJ databases">
        <title>Investigation of probiotic properties of different lactic acid bacteria.</title>
        <authorList>
            <person name="Jaomanjaka F."/>
            <person name="Blanc P."/>
        </authorList>
    </citation>
    <scope>NUCLEOTIDE SEQUENCE [LARGE SCALE GENOMIC DNA]</scope>
    <source>
        <strain evidence="3 4">BIO6272</strain>
    </source>
</reference>
<dbReference type="GO" id="GO:0016020">
    <property type="term" value="C:membrane"/>
    <property type="evidence" value="ECO:0007669"/>
    <property type="project" value="GOC"/>
</dbReference>
<gene>
    <name evidence="3" type="ORF">F8251_04315</name>
</gene>
<sequence>MIQLEKSKYESLKKVGLALLSVILACVIIFCGYYIYLALHYYRIPDNQRLKINNNQSQLLKAGRSYKATTYNVGFGAYNHDFDFFMDSGQLKDGKKLQGHRGTAISKQAVLDSTNGVIQTMKKQNPDFMFFQKIDTDSTRSFHVNQVKKVEDDFPKMDSTFASNFHSAFLAVPLNNPHGTVRSGLLSMSKYKMDSAIRRKYPVSSGPIERFVDLDRCFVVMRFPVTNGKDLVMINSHMSAYDKGGKMRKAQMKLISSVMEKEYRRGNYVIVGGDFNHALGKDMMTHFEHQEEIPSWVSVLDQKMLPKDFTMIKAQNRENVATVRATDMKYDPKVNYMTICDGFIVSKNVQAKAYNINTHFEYADHNPVRLEFELK</sequence>
<dbReference type="GO" id="GO:0006506">
    <property type="term" value="P:GPI anchor biosynthetic process"/>
    <property type="evidence" value="ECO:0007669"/>
    <property type="project" value="TreeGrafter"/>
</dbReference>
<organism evidence="3 4">
    <name type="scientific">Lactobacillus crispatus</name>
    <dbReference type="NCBI Taxonomy" id="47770"/>
    <lineage>
        <taxon>Bacteria</taxon>
        <taxon>Bacillati</taxon>
        <taxon>Bacillota</taxon>
        <taxon>Bacilli</taxon>
        <taxon>Lactobacillales</taxon>
        <taxon>Lactobacillaceae</taxon>
        <taxon>Lactobacillus</taxon>
    </lineage>
</organism>
<name>A0A6A1Z704_9LACO</name>
<protein>
    <submittedName>
        <fullName evidence="3">Endonuclease</fullName>
    </submittedName>
</protein>
<dbReference type="InterPro" id="IPR051916">
    <property type="entry name" value="GPI-anchor_lipid_remodeler"/>
</dbReference>
<evidence type="ECO:0000313" key="3">
    <source>
        <dbReference type="EMBL" id="KAB1977089.1"/>
    </source>
</evidence>
<dbReference type="AlphaFoldDB" id="A0A6A1Z704"/>
<keyword evidence="1" id="KW-0812">Transmembrane</keyword>
<evidence type="ECO:0000256" key="1">
    <source>
        <dbReference type="SAM" id="Phobius"/>
    </source>
</evidence>
<dbReference type="PANTHER" id="PTHR14859:SF1">
    <property type="entry name" value="PGAP2-INTERACTING PROTEIN"/>
    <property type="match status" value="1"/>
</dbReference>
<feature type="transmembrane region" description="Helical" evidence="1">
    <location>
        <begin position="15"/>
        <end position="39"/>
    </location>
</feature>
<evidence type="ECO:0000259" key="2">
    <source>
        <dbReference type="Pfam" id="PF22669"/>
    </source>
</evidence>
<dbReference type="Proteomes" id="UP000430323">
    <property type="component" value="Unassembled WGS sequence"/>
</dbReference>
<dbReference type="Gene3D" id="3.60.10.10">
    <property type="entry name" value="Endonuclease/exonuclease/phosphatase"/>
    <property type="match status" value="1"/>
</dbReference>
<keyword evidence="3" id="KW-0540">Nuclease</keyword>
<dbReference type="InterPro" id="IPR036691">
    <property type="entry name" value="Endo/exonu/phosph_ase_sf"/>
</dbReference>
<dbReference type="GO" id="GO:0046856">
    <property type="term" value="P:phosphatidylinositol dephosphorylation"/>
    <property type="evidence" value="ECO:0007669"/>
    <property type="project" value="InterPro"/>
</dbReference>
<dbReference type="InterPro" id="IPR000300">
    <property type="entry name" value="IPPc"/>
</dbReference>
<proteinExistence type="predicted"/>
<keyword evidence="3" id="KW-0255">Endonuclease</keyword>
<dbReference type="GO" id="GO:0004519">
    <property type="term" value="F:endonuclease activity"/>
    <property type="evidence" value="ECO:0007669"/>
    <property type="project" value="UniProtKB-KW"/>
</dbReference>
<dbReference type="PROSITE" id="PS51257">
    <property type="entry name" value="PROKAR_LIPOPROTEIN"/>
    <property type="match status" value="1"/>
</dbReference>
<dbReference type="EMBL" id="WBOB01000015">
    <property type="protein sequence ID" value="KAB1977089.1"/>
    <property type="molecule type" value="Genomic_DNA"/>
</dbReference>
<keyword evidence="3" id="KW-0378">Hydrolase</keyword>
<keyword evidence="1" id="KW-0472">Membrane</keyword>
<evidence type="ECO:0000313" key="4">
    <source>
        <dbReference type="Proteomes" id="UP000430323"/>
    </source>
</evidence>
<dbReference type="GO" id="GO:0016791">
    <property type="term" value="F:phosphatase activity"/>
    <property type="evidence" value="ECO:0007669"/>
    <property type="project" value="InterPro"/>
</dbReference>
<keyword evidence="1" id="KW-1133">Transmembrane helix</keyword>
<dbReference type="PANTHER" id="PTHR14859">
    <property type="entry name" value="CALCOFLUOR WHITE HYPERSENSITIVE PROTEIN PRECURSOR"/>
    <property type="match status" value="1"/>
</dbReference>
<comment type="caution">
    <text evidence="3">The sequence shown here is derived from an EMBL/GenBank/DDBJ whole genome shotgun (WGS) entry which is preliminary data.</text>
</comment>
<dbReference type="Pfam" id="PF22669">
    <property type="entry name" value="Exo_endo_phos2"/>
    <property type="match status" value="1"/>
</dbReference>
<dbReference type="RefSeq" id="WP_126708802.1">
    <property type="nucleotide sequence ID" value="NZ_CP026503.1"/>
</dbReference>